<dbReference type="InterPro" id="IPR026286">
    <property type="entry name" value="MaiA/AMDase"/>
</dbReference>
<proteinExistence type="predicted"/>
<name>A0A1C4V7R4_9ACTN</name>
<dbReference type="Gene3D" id="3.40.50.12500">
    <property type="match status" value="1"/>
</dbReference>
<dbReference type="EMBL" id="FMCT01000002">
    <property type="protein sequence ID" value="SCE80054.1"/>
    <property type="molecule type" value="Genomic_DNA"/>
</dbReference>
<dbReference type="Pfam" id="PF17645">
    <property type="entry name" value="Amdase"/>
    <property type="match status" value="1"/>
</dbReference>
<gene>
    <name evidence="1" type="ORF">GA0070563_10298</name>
</gene>
<keyword evidence="1" id="KW-0413">Isomerase</keyword>
<evidence type="ECO:0000313" key="1">
    <source>
        <dbReference type="EMBL" id="SCE80054.1"/>
    </source>
</evidence>
<reference evidence="2" key="1">
    <citation type="submission" date="2016-06" db="EMBL/GenBank/DDBJ databases">
        <authorList>
            <person name="Varghese N."/>
            <person name="Submissions Spin"/>
        </authorList>
    </citation>
    <scope>NUCLEOTIDE SEQUENCE [LARGE SCALE GENOMIC DNA]</scope>
    <source>
        <strain evidence="2">DSM 43168</strain>
    </source>
</reference>
<dbReference type="Proteomes" id="UP000183585">
    <property type="component" value="Unassembled WGS sequence"/>
</dbReference>
<accession>A0A1C4V7R4</accession>
<dbReference type="InterPro" id="IPR053714">
    <property type="entry name" value="Iso_Racemase_Enz_sf"/>
</dbReference>
<protein>
    <submittedName>
        <fullName evidence="1">Maleate isomerase</fullName>
    </submittedName>
</protein>
<dbReference type="AlphaFoldDB" id="A0A1C4V7R4"/>
<evidence type="ECO:0000313" key="2">
    <source>
        <dbReference type="Proteomes" id="UP000183585"/>
    </source>
</evidence>
<keyword evidence="2" id="KW-1185">Reference proteome</keyword>
<sequence length="243" mass="24844">MTTFRAGVLVPSANPTVEPELDHLLPRDVGVHVSRLVAPGDLCERLAGYRDDTAALRRLSGLSLHGALIACTGSSYPLGVAGDRQWAGRAAQQLGAPVVTAAGAVLDVLAALGTTRLYLVSPYPQWLTEQCVGFWQGAGYPVDRTWSLDDTGTIYDTAPADLHAVIESAVAQAAPDTGHAVLVAGTGAASLGALDVLVDSSAVPLLSSNLAGAWALCRLAGRSAASSASPALRRLAETVGAVA</sequence>
<dbReference type="PANTHER" id="PTHR40267:SF1">
    <property type="entry name" value="BLR3294 PROTEIN"/>
    <property type="match status" value="1"/>
</dbReference>
<organism evidence="1 2">
    <name type="scientific">Micromonospora carbonacea</name>
    <dbReference type="NCBI Taxonomy" id="47853"/>
    <lineage>
        <taxon>Bacteria</taxon>
        <taxon>Bacillati</taxon>
        <taxon>Actinomycetota</taxon>
        <taxon>Actinomycetes</taxon>
        <taxon>Micromonosporales</taxon>
        <taxon>Micromonosporaceae</taxon>
        <taxon>Micromonospora</taxon>
    </lineage>
</organism>
<dbReference type="GO" id="GO:0016853">
    <property type="term" value="F:isomerase activity"/>
    <property type="evidence" value="ECO:0007669"/>
    <property type="project" value="UniProtKB-KW"/>
</dbReference>
<dbReference type="PANTHER" id="PTHR40267">
    <property type="entry name" value="BLR3294 PROTEIN"/>
    <property type="match status" value="1"/>
</dbReference>